<dbReference type="PANTHER" id="PTHR37984:SF5">
    <property type="entry name" value="PROTEIN NYNRIN-LIKE"/>
    <property type="match status" value="1"/>
</dbReference>
<dbReference type="AlphaFoldDB" id="A0AAV5LVT2"/>
<protein>
    <submittedName>
        <fullName evidence="1">Uncharacterized protein</fullName>
    </submittedName>
</protein>
<evidence type="ECO:0000313" key="2">
    <source>
        <dbReference type="Proteomes" id="UP001054252"/>
    </source>
</evidence>
<gene>
    <name evidence="1" type="ORF">SLEP1_g48770</name>
</gene>
<dbReference type="PANTHER" id="PTHR37984">
    <property type="entry name" value="PROTEIN CBG26694"/>
    <property type="match status" value="1"/>
</dbReference>
<evidence type="ECO:0000313" key="1">
    <source>
        <dbReference type="EMBL" id="GKV41204.1"/>
    </source>
</evidence>
<accession>A0AAV5LVT2</accession>
<reference evidence="1 2" key="1">
    <citation type="journal article" date="2021" name="Commun. Biol.">
        <title>The genome of Shorea leprosula (Dipterocarpaceae) highlights the ecological relevance of drought in aseasonal tropical rainforests.</title>
        <authorList>
            <person name="Ng K.K.S."/>
            <person name="Kobayashi M.J."/>
            <person name="Fawcett J.A."/>
            <person name="Hatakeyama M."/>
            <person name="Paape T."/>
            <person name="Ng C.H."/>
            <person name="Ang C.C."/>
            <person name="Tnah L.H."/>
            <person name="Lee C.T."/>
            <person name="Nishiyama T."/>
            <person name="Sese J."/>
            <person name="O'Brien M.J."/>
            <person name="Copetti D."/>
            <person name="Mohd Noor M.I."/>
            <person name="Ong R.C."/>
            <person name="Putra M."/>
            <person name="Sireger I.Z."/>
            <person name="Indrioko S."/>
            <person name="Kosugi Y."/>
            <person name="Izuno A."/>
            <person name="Isagi Y."/>
            <person name="Lee S.L."/>
            <person name="Shimizu K.K."/>
        </authorList>
    </citation>
    <scope>NUCLEOTIDE SEQUENCE [LARGE SCALE GENOMIC DNA]</scope>
    <source>
        <strain evidence="1">214</strain>
    </source>
</reference>
<organism evidence="1 2">
    <name type="scientific">Rubroshorea leprosula</name>
    <dbReference type="NCBI Taxonomy" id="152421"/>
    <lineage>
        <taxon>Eukaryota</taxon>
        <taxon>Viridiplantae</taxon>
        <taxon>Streptophyta</taxon>
        <taxon>Embryophyta</taxon>
        <taxon>Tracheophyta</taxon>
        <taxon>Spermatophyta</taxon>
        <taxon>Magnoliopsida</taxon>
        <taxon>eudicotyledons</taxon>
        <taxon>Gunneridae</taxon>
        <taxon>Pentapetalae</taxon>
        <taxon>rosids</taxon>
        <taxon>malvids</taxon>
        <taxon>Malvales</taxon>
        <taxon>Dipterocarpaceae</taxon>
        <taxon>Rubroshorea</taxon>
    </lineage>
</organism>
<keyword evidence="2" id="KW-1185">Reference proteome</keyword>
<dbReference type="InterPro" id="IPR043128">
    <property type="entry name" value="Rev_trsase/Diguanyl_cyclase"/>
</dbReference>
<proteinExistence type="predicted"/>
<dbReference type="InterPro" id="IPR050951">
    <property type="entry name" value="Retrovirus_Pol_polyprotein"/>
</dbReference>
<dbReference type="Proteomes" id="UP001054252">
    <property type="component" value="Unassembled WGS sequence"/>
</dbReference>
<dbReference type="EMBL" id="BPVZ01000148">
    <property type="protein sequence ID" value="GKV41204.1"/>
    <property type="molecule type" value="Genomic_DNA"/>
</dbReference>
<sequence length="277" mass="31877">MTISFNVVIGRPIVIKIRAAVSQSYLCMNFSTPMGIVMLKGNQEVARHCYITSVTQPQKKVTQMPEINDRDLNRTTQIGTRLNLEEKVELIAFLRANKDVFGWTSADVARIPTSISMHKLSNNPMKRLVAQKQHLFGGKDLSLKAEDHLVDLDETFNNLRKNMMRLNPVKYIFSVEFGKFLGFIVFRRGIKVNSEKIKAIEKMGPPKLVKYVKMLTRKVTTLHKFVSKSTDKCLPFFKIMRLTTQKDESGRLKKFKWTPECQVAFDEHKSQLTFTVD</sequence>
<dbReference type="SUPFAM" id="SSF56672">
    <property type="entry name" value="DNA/RNA polymerases"/>
    <property type="match status" value="1"/>
</dbReference>
<dbReference type="Gene3D" id="3.30.70.270">
    <property type="match status" value="2"/>
</dbReference>
<name>A0AAV5LVT2_9ROSI</name>
<dbReference type="InterPro" id="IPR043502">
    <property type="entry name" value="DNA/RNA_pol_sf"/>
</dbReference>
<comment type="caution">
    <text evidence="1">The sequence shown here is derived from an EMBL/GenBank/DDBJ whole genome shotgun (WGS) entry which is preliminary data.</text>
</comment>